<dbReference type="Proteomes" id="UP000785679">
    <property type="component" value="Unassembled WGS sequence"/>
</dbReference>
<dbReference type="EC" id="2.4.2.-" evidence="1"/>
<dbReference type="GO" id="GO:0003950">
    <property type="term" value="F:NAD+ poly-ADP-ribosyltransferase activity"/>
    <property type="evidence" value="ECO:0007669"/>
    <property type="project" value="UniProtKB-UniRule"/>
</dbReference>
<dbReference type="Pfam" id="PF00644">
    <property type="entry name" value="PARP"/>
    <property type="match status" value="1"/>
</dbReference>
<dbReference type="PANTHER" id="PTHR45740">
    <property type="entry name" value="POLY [ADP-RIBOSE] POLYMERASE"/>
    <property type="match status" value="1"/>
</dbReference>
<dbReference type="OrthoDB" id="302958at2759"/>
<protein>
    <recommendedName>
        <fullName evidence="1">Poly [ADP-ribose] polymerase</fullName>
        <shortName evidence="1">PARP</shortName>
        <ecNumber evidence="1">2.4.2.-</ecNumber>
    </recommendedName>
</protein>
<comment type="caution">
    <text evidence="3">The sequence shown here is derived from an EMBL/GenBank/DDBJ whole genome shotgun (WGS) entry which is preliminary data.</text>
</comment>
<dbReference type="GO" id="GO:1990404">
    <property type="term" value="F:NAD+-protein mono-ADP-ribosyltransferase activity"/>
    <property type="evidence" value="ECO:0007669"/>
    <property type="project" value="TreeGrafter"/>
</dbReference>
<dbReference type="AlphaFoldDB" id="A0A8J8NQ78"/>
<dbReference type="SUPFAM" id="SSF56399">
    <property type="entry name" value="ADP-ribosylation"/>
    <property type="match status" value="1"/>
</dbReference>
<dbReference type="InterPro" id="IPR051712">
    <property type="entry name" value="ARTD-AVP"/>
</dbReference>
<reference evidence="3" key="1">
    <citation type="submission" date="2019-06" db="EMBL/GenBank/DDBJ databases">
        <authorList>
            <person name="Zheng W."/>
        </authorList>
    </citation>
    <scope>NUCLEOTIDE SEQUENCE</scope>
    <source>
        <strain evidence="3">QDHG01</strain>
    </source>
</reference>
<dbReference type="PROSITE" id="PS51059">
    <property type="entry name" value="PARP_CATALYTIC"/>
    <property type="match status" value="1"/>
</dbReference>
<feature type="domain" description="PARP catalytic" evidence="2">
    <location>
        <begin position="10"/>
        <end position="229"/>
    </location>
</feature>
<accession>A0A8J8NQ78</accession>
<evidence type="ECO:0000256" key="1">
    <source>
        <dbReference type="RuleBase" id="RU362114"/>
    </source>
</evidence>
<sequence>MIKYPKEWSNIEDHLSQKTDLTVVTMDYKSVEYQEIANLFRQTMPTAVIKGIQRVQNSRLWKIFNHQADYVIKKMNEEQDISQKNLQLDDVTRLLFHGTSQTDPKMIYESEEGFDMRFSNEGMWGRANYFAVKSAYSNNYCYKTSIKMTLPNSTQEQTIERRKMFLARVLVGQTIALASDKTLKMPPLLPGETTKRYDSVKGFTNGSDVYMVYSNKNCYPNYLITYSLV</sequence>
<keyword evidence="1" id="KW-0328">Glycosyltransferase</keyword>
<dbReference type="GO" id="GO:0005634">
    <property type="term" value="C:nucleus"/>
    <property type="evidence" value="ECO:0007669"/>
    <property type="project" value="TreeGrafter"/>
</dbReference>
<dbReference type="EMBL" id="RRYP01008283">
    <property type="protein sequence ID" value="TNV79882.1"/>
    <property type="molecule type" value="Genomic_DNA"/>
</dbReference>
<evidence type="ECO:0000313" key="3">
    <source>
        <dbReference type="EMBL" id="TNV79882.1"/>
    </source>
</evidence>
<dbReference type="Gene3D" id="3.90.228.10">
    <property type="match status" value="1"/>
</dbReference>
<dbReference type="PANTHER" id="PTHR45740:SF2">
    <property type="entry name" value="POLY [ADP-RIBOSE] POLYMERASE"/>
    <property type="match status" value="1"/>
</dbReference>
<proteinExistence type="predicted"/>
<name>A0A8J8NQ78_HALGN</name>
<keyword evidence="1" id="KW-0520">NAD</keyword>
<gene>
    <name evidence="3" type="ORF">FGO68_gene5603</name>
</gene>
<evidence type="ECO:0000313" key="4">
    <source>
        <dbReference type="Proteomes" id="UP000785679"/>
    </source>
</evidence>
<keyword evidence="4" id="KW-1185">Reference proteome</keyword>
<evidence type="ECO:0000259" key="2">
    <source>
        <dbReference type="PROSITE" id="PS51059"/>
    </source>
</evidence>
<dbReference type="InterPro" id="IPR012317">
    <property type="entry name" value="Poly(ADP-ribose)pol_cat_dom"/>
</dbReference>
<organism evidence="3 4">
    <name type="scientific">Halteria grandinella</name>
    <dbReference type="NCBI Taxonomy" id="5974"/>
    <lineage>
        <taxon>Eukaryota</taxon>
        <taxon>Sar</taxon>
        <taxon>Alveolata</taxon>
        <taxon>Ciliophora</taxon>
        <taxon>Intramacronucleata</taxon>
        <taxon>Spirotrichea</taxon>
        <taxon>Stichotrichia</taxon>
        <taxon>Sporadotrichida</taxon>
        <taxon>Halteriidae</taxon>
        <taxon>Halteria</taxon>
    </lineage>
</organism>
<keyword evidence="1" id="KW-0808">Transferase</keyword>